<dbReference type="PATRIC" id="fig|1408103.3.peg.1583"/>
<feature type="region of interest" description="Disordered" evidence="1">
    <location>
        <begin position="141"/>
        <end position="162"/>
    </location>
</feature>
<feature type="transmembrane region" description="Helical" evidence="2">
    <location>
        <begin position="31"/>
        <end position="53"/>
    </location>
</feature>
<keyword evidence="2" id="KW-1133">Transmembrane helix</keyword>
<dbReference type="RefSeq" id="WP_046523039.1">
    <property type="nucleotide sequence ID" value="NZ_LAYY01000006.1"/>
</dbReference>
<keyword evidence="2" id="KW-0472">Membrane</keyword>
<sequence>MKHVWALLIKFAIVGTVLFSLYGIFNDVSLTSILFLALVTTGVAYVAGDLYIYPKFGNPVAILADFGLVLIMLWALSYVVMAQIAITPFTAAFFSALAITATEPLFHVYVRDHVLSRNSDSYIPGVYKTDFSTELAEEQPMINQKAKDSKQGSNDPKNSGGG</sequence>
<evidence type="ECO:0000256" key="2">
    <source>
        <dbReference type="SAM" id="Phobius"/>
    </source>
</evidence>
<feature type="transmembrane region" description="Helical" evidence="2">
    <location>
        <begin position="7"/>
        <end position="25"/>
    </location>
</feature>
<organism evidence="3 4">
    <name type="scientific">Mesobacillus campisalis</name>
    <dbReference type="NCBI Taxonomy" id="1408103"/>
    <lineage>
        <taxon>Bacteria</taxon>
        <taxon>Bacillati</taxon>
        <taxon>Bacillota</taxon>
        <taxon>Bacilli</taxon>
        <taxon>Bacillales</taxon>
        <taxon>Bacillaceae</taxon>
        <taxon>Mesobacillus</taxon>
    </lineage>
</organism>
<dbReference type="Proteomes" id="UP000034166">
    <property type="component" value="Unassembled WGS sequence"/>
</dbReference>
<dbReference type="Pfam" id="PF10710">
    <property type="entry name" value="DUF2512"/>
    <property type="match status" value="1"/>
</dbReference>
<name>A0A0M2SYF2_9BACI</name>
<dbReference type="EMBL" id="LAYY01000006">
    <property type="protein sequence ID" value="KKK38736.1"/>
    <property type="molecule type" value="Genomic_DNA"/>
</dbReference>
<feature type="transmembrane region" description="Helical" evidence="2">
    <location>
        <begin position="92"/>
        <end position="110"/>
    </location>
</feature>
<proteinExistence type="predicted"/>
<evidence type="ECO:0000256" key="1">
    <source>
        <dbReference type="SAM" id="MobiDB-lite"/>
    </source>
</evidence>
<comment type="caution">
    <text evidence="3">The sequence shown here is derived from an EMBL/GenBank/DDBJ whole genome shotgun (WGS) entry which is preliminary data.</text>
</comment>
<evidence type="ECO:0008006" key="5">
    <source>
        <dbReference type="Google" id="ProtNLM"/>
    </source>
</evidence>
<evidence type="ECO:0000313" key="4">
    <source>
        <dbReference type="Proteomes" id="UP000034166"/>
    </source>
</evidence>
<protein>
    <recommendedName>
        <fullName evidence="5">Integral membrane protein</fullName>
    </recommendedName>
</protein>
<evidence type="ECO:0000313" key="3">
    <source>
        <dbReference type="EMBL" id="KKK38736.1"/>
    </source>
</evidence>
<gene>
    <name evidence="3" type="ORF">WQ57_07040</name>
</gene>
<keyword evidence="2" id="KW-0812">Transmembrane</keyword>
<feature type="transmembrane region" description="Helical" evidence="2">
    <location>
        <begin position="60"/>
        <end position="86"/>
    </location>
</feature>
<keyword evidence="4" id="KW-1185">Reference proteome</keyword>
<reference evidence="3 4" key="1">
    <citation type="submission" date="2015-04" db="EMBL/GenBank/DDBJ databases">
        <title>Taxonomic description and genome sequence of Bacillus campisalis sp. nov., a novel member of the genus Bacillus isolated from solar saltern.</title>
        <authorList>
            <person name="Mathan Kumar R."/>
            <person name="Kaur G."/>
            <person name="Kumar A."/>
            <person name="Singh N.K."/>
            <person name="Kaur N."/>
            <person name="Kumar N."/>
            <person name="Mayilraj S."/>
        </authorList>
    </citation>
    <scope>NUCLEOTIDE SEQUENCE [LARGE SCALE GENOMIC DNA]</scope>
    <source>
        <strain evidence="3 4">SA2-6</strain>
    </source>
</reference>
<dbReference type="InterPro" id="IPR019649">
    <property type="entry name" value="DUF2512"/>
</dbReference>
<dbReference type="AlphaFoldDB" id="A0A0M2SYF2"/>
<accession>A0A0M2SYF2</accession>
<feature type="compositionally biased region" description="Polar residues" evidence="1">
    <location>
        <begin position="151"/>
        <end position="162"/>
    </location>
</feature>